<reference evidence="3 4" key="1">
    <citation type="journal article" date="2003" name="PLoS Biol.">
        <title>The genome sequence of Caenorhabditis briggsae: a platform for comparative genomics.</title>
        <authorList>
            <person name="Stein L.D."/>
            <person name="Bao Z."/>
            <person name="Blasiar D."/>
            <person name="Blumenthal T."/>
            <person name="Brent M.R."/>
            <person name="Chen N."/>
            <person name="Chinwalla A."/>
            <person name="Clarke L."/>
            <person name="Clee C."/>
            <person name="Coghlan A."/>
            <person name="Coulson A."/>
            <person name="D'Eustachio P."/>
            <person name="Fitch D.H."/>
            <person name="Fulton L.A."/>
            <person name="Fulton R.E."/>
            <person name="Griffiths-Jones S."/>
            <person name="Harris T.W."/>
            <person name="Hillier L.W."/>
            <person name="Kamath R."/>
            <person name="Kuwabara P.E."/>
            <person name="Mardis E.R."/>
            <person name="Marra M.A."/>
            <person name="Miner T.L."/>
            <person name="Minx P."/>
            <person name="Mullikin J.C."/>
            <person name="Plumb R.W."/>
            <person name="Rogers J."/>
            <person name="Schein J.E."/>
            <person name="Sohrmann M."/>
            <person name="Spieth J."/>
            <person name="Stajich J.E."/>
            <person name="Wei C."/>
            <person name="Willey D."/>
            <person name="Wilson R.K."/>
            <person name="Durbin R."/>
            <person name="Waterston R.H."/>
        </authorList>
    </citation>
    <scope>NUCLEOTIDE SEQUENCE [LARGE SCALE GENOMIC DNA]</scope>
    <source>
        <strain evidence="3 4">AF16</strain>
    </source>
</reference>
<feature type="chain" id="PRO_5002846582" evidence="2">
    <location>
        <begin position="22"/>
        <end position="88"/>
    </location>
</feature>
<keyword evidence="1" id="KW-0472">Membrane</keyword>
<dbReference type="AlphaFoldDB" id="B6III1"/>
<reference evidence="3 4" key="2">
    <citation type="journal article" date="2011" name="PLoS Genet.">
        <title>Caenorhabditis briggsae recombinant inbred line genotypes reveal inter-strain incompatibility and the evolution of recombination.</title>
        <authorList>
            <person name="Ross J.A."/>
            <person name="Koboldt D.C."/>
            <person name="Staisch J.E."/>
            <person name="Chamberlin H.M."/>
            <person name="Gupta B.P."/>
            <person name="Miller R.D."/>
            <person name="Baird S.E."/>
            <person name="Haag E.S."/>
        </authorList>
    </citation>
    <scope>NUCLEOTIDE SEQUENCE [LARGE SCALE GENOMIC DNA]</scope>
    <source>
        <strain evidence="3 4">AF16</strain>
    </source>
</reference>
<dbReference type="HOGENOM" id="CLU_2471079_0_0_1"/>
<keyword evidence="2" id="KW-0732">Signal</keyword>
<gene>
    <name evidence="3" type="ORF">CBG25311</name>
    <name evidence="3" type="ORF">CBG_25311</name>
</gene>
<keyword evidence="4" id="KW-1185">Reference proteome</keyword>
<accession>B6III1</accession>
<sequence>MNHDGSLTACSLFLLIRPAFGWQHFSDCVSLSLISAHRLKLDELLPGRSVLQNYFVFLFFALCVSYFILKIDPRSFVKTGFSKTLNES</sequence>
<keyword evidence="1" id="KW-1133">Transmembrane helix</keyword>
<name>B6III1_CAEBR</name>
<organism evidence="3 4">
    <name type="scientific">Caenorhabditis briggsae</name>
    <dbReference type="NCBI Taxonomy" id="6238"/>
    <lineage>
        <taxon>Eukaryota</taxon>
        <taxon>Metazoa</taxon>
        <taxon>Ecdysozoa</taxon>
        <taxon>Nematoda</taxon>
        <taxon>Chromadorea</taxon>
        <taxon>Rhabditida</taxon>
        <taxon>Rhabditina</taxon>
        <taxon>Rhabditomorpha</taxon>
        <taxon>Rhabditoidea</taxon>
        <taxon>Rhabditidae</taxon>
        <taxon>Peloderinae</taxon>
        <taxon>Caenorhabditis</taxon>
    </lineage>
</organism>
<evidence type="ECO:0000256" key="2">
    <source>
        <dbReference type="SAM" id="SignalP"/>
    </source>
</evidence>
<dbReference type="Proteomes" id="UP000008549">
    <property type="component" value="Unassembled WGS sequence"/>
</dbReference>
<evidence type="ECO:0000256" key="1">
    <source>
        <dbReference type="SAM" id="Phobius"/>
    </source>
</evidence>
<feature type="transmembrane region" description="Helical" evidence="1">
    <location>
        <begin position="51"/>
        <end position="69"/>
    </location>
</feature>
<feature type="signal peptide" evidence="2">
    <location>
        <begin position="1"/>
        <end position="21"/>
    </location>
</feature>
<proteinExistence type="predicted"/>
<evidence type="ECO:0000313" key="3">
    <source>
        <dbReference type="EMBL" id="CAR99711.1"/>
    </source>
</evidence>
<dbReference type="InParanoid" id="B6III1"/>
<dbReference type="EMBL" id="HE600958">
    <property type="protein sequence ID" value="CAR99711.1"/>
    <property type="molecule type" value="Genomic_DNA"/>
</dbReference>
<dbReference type="CTD" id="68916804"/>
<dbReference type="KEGG" id="cbr:CBG_25311"/>
<evidence type="ECO:0000313" key="4">
    <source>
        <dbReference type="Proteomes" id="UP000008549"/>
    </source>
</evidence>
<keyword evidence="1" id="KW-0812">Transmembrane</keyword>
<dbReference type="GeneID" id="68916804"/>
<dbReference type="RefSeq" id="XP_045099272.1">
    <property type="nucleotide sequence ID" value="XM_045238622.1"/>
</dbReference>
<protein>
    <submittedName>
        <fullName evidence="3">Protein CBG25311</fullName>
    </submittedName>
</protein>